<name>A0AAD4NAP2_9BILA</name>
<protein>
    <submittedName>
        <fullName evidence="2">Uncharacterized protein</fullName>
    </submittedName>
</protein>
<dbReference type="AlphaFoldDB" id="A0AAD4NAP2"/>
<dbReference type="Proteomes" id="UP001201812">
    <property type="component" value="Unassembled WGS sequence"/>
</dbReference>
<organism evidence="2 3">
    <name type="scientific">Ditylenchus destructor</name>
    <dbReference type="NCBI Taxonomy" id="166010"/>
    <lineage>
        <taxon>Eukaryota</taxon>
        <taxon>Metazoa</taxon>
        <taxon>Ecdysozoa</taxon>
        <taxon>Nematoda</taxon>
        <taxon>Chromadorea</taxon>
        <taxon>Rhabditida</taxon>
        <taxon>Tylenchina</taxon>
        <taxon>Tylenchomorpha</taxon>
        <taxon>Sphaerularioidea</taxon>
        <taxon>Anguinidae</taxon>
        <taxon>Anguininae</taxon>
        <taxon>Ditylenchus</taxon>
    </lineage>
</organism>
<dbReference type="CDD" id="cd00063">
    <property type="entry name" value="FN3"/>
    <property type="match status" value="1"/>
</dbReference>
<reference evidence="2" key="1">
    <citation type="submission" date="2022-01" db="EMBL/GenBank/DDBJ databases">
        <title>Genome Sequence Resource for Two Populations of Ditylenchus destructor, the Migratory Endoparasitic Phytonematode.</title>
        <authorList>
            <person name="Zhang H."/>
            <person name="Lin R."/>
            <person name="Xie B."/>
        </authorList>
    </citation>
    <scope>NUCLEOTIDE SEQUENCE</scope>
    <source>
        <strain evidence="2">BazhouSP</strain>
    </source>
</reference>
<evidence type="ECO:0000313" key="2">
    <source>
        <dbReference type="EMBL" id="KAI1723600.1"/>
    </source>
</evidence>
<comment type="caution">
    <text evidence="2">The sequence shown here is derived from an EMBL/GenBank/DDBJ whole genome shotgun (WGS) entry which is preliminary data.</text>
</comment>
<feature type="transmembrane region" description="Helical" evidence="1">
    <location>
        <begin position="603"/>
        <end position="625"/>
    </location>
</feature>
<sequence>MSAQSNVIFHCVISVSMMFSSLPFHELIGWRRMAADAFEVLPYVHIDYGHYVRLAECQAKCSHKYGHVTEKRRLDGSRQPSSDTSAEAYEMCEMGCSVYSKSPVALSPDLSSKESTHEKLLIDAFSDGQKYWRIVSGNVGGKHHLRQGHSHHHTQQNDTSHLSPIERIRTLCFEQSSNKNKPSAVAKRHSLLQNGGSASMSVHVFDSYEAFLTADLKDEFRQNRSINAHLRYIVQWRQRQHGTEAQKSGKEVEEGTKRDEETKWITASIETSNVFKVEGLQAGIQYRFMVTIIGPTGKIAGESVKSDWIDFEKLAEDTRKENLETKKKAALSFHSQYNLEDNVAAVVRWVHFNDIFKTVLPPNHPQLFPSQTSNDVETEYSIGNQGHTPLLFEGCRMQIEYSNKTTKIVEDFTVDESDGYLVKNLAFNSEYSVQIRPRQSLLAESRGFFMHEPFAEKEDGLKGKFLSMSCAQVYGAGSLECDPEPVQNVEITSHPGNSTVTIRWTPSSELHNILLYQLYYVPTTESVDCALEPTSQFLTANTTSASLHMPTLAECEFELHLINYDLLGREASATKTFEFTPNTITFNHWGVPPLELSQRNTGLLIGLCVIMGAALFVVIKFAAFWPERVKNVANSANYRPESPSSTASNASSRCSVSSLHRPIFIENL</sequence>
<keyword evidence="1" id="KW-0472">Membrane</keyword>
<keyword evidence="3" id="KW-1185">Reference proteome</keyword>
<dbReference type="SUPFAM" id="SSF49265">
    <property type="entry name" value="Fibronectin type III"/>
    <property type="match status" value="1"/>
</dbReference>
<keyword evidence="1" id="KW-0812">Transmembrane</keyword>
<gene>
    <name evidence="2" type="ORF">DdX_03763</name>
</gene>
<dbReference type="EMBL" id="JAKKPZ010000003">
    <property type="protein sequence ID" value="KAI1723600.1"/>
    <property type="molecule type" value="Genomic_DNA"/>
</dbReference>
<keyword evidence="1" id="KW-1133">Transmembrane helix</keyword>
<dbReference type="InterPro" id="IPR036116">
    <property type="entry name" value="FN3_sf"/>
</dbReference>
<evidence type="ECO:0000313" key="3">
    <source>
        <dbReference type="Proteomes" id="UP001201812"/>
    </source>
</evidence>
<accession>A0AAD4NAP2</accession>
<dbReference type="InterPro" id="IPR003961">
    <property type="entry name" value="FN3_dom"/>
</dbReference>
<proteinExistence type="predicted"/>
<evidence type="ECO:0000256" key="1">
    <source>
        <dbReference type="SAM" id="Phobius"/>
    </source>
</evidence>